<feature type="transmembrane region" description="Helical" evidence="5">
    <location>
        <begin position="93"/>
        <end position="116"/>
    </location>
</feature>
<comment type="subcellular location">
    <subcellularLocation>
        <location evidence="1">Membrane</location>
    </subcellularLocation>
</comment>
<keyword evidence="4 5" id="KW-0472">Membrane</keyword>
<dbReference type="Proteomes" id="UP001302719">
    <property type="component" value="Chromosome"/>
</dbReference>
<evidence type="ECO:0000256" key="5">
    <source>
        <dbReference type="SAM" id="Phobius"/>
    </source>
</evidence>
<feature type="transmembrane region" description="Helical" evidence="5">
    <location>
        <begin position="191"/>
        <end position="213"/>
    </location>
</feature>
<evidence type="ECO:0000256" key="3">
    <source>
        <dbReference type="ARBA" id="ARBA00022989"/>
    </source>
</evidence>
<dbReference type="Gene3D" id="1.10.287.1260">
    <property type="match status" value="1"/>
</dbReference>
<dbReference type="Gene3D" id="2.30.30.60">
    <property type="match status" value="1"/>
</dbReference>
<feature type="transmembrane region" description="Helical" evidence="5">
    <location>
        <begin position="122"/>
        <end position="143"/>
    </location>
</feature>
<evidence type="ECO:0000259" key="6">
    <source>
        <dbReference type="Pfam" id="PF00924"/>
    </source>
</evidence>
<name>A0AA96JTF3_9BACT</name>
<organism evidence="7 8">
    <name type="scientific">Candidatus Nitrospira allomarina</name>
    <dbReference type="NCBI Taxonomy" id="3020900"/>
    <lineage>
        <taxon>Bacteria</taxon>
        <taxon>Pseudomonadati</taxon>
        <taxon>Nitrospirota</taxon>
        <taxon>Nitrospiria</taxon>
        <taxon>Nitrospirales</taxon>
        <taxon>Nitrospiraceae</taxon>
        <taxon>Nitrospira</taxon>
    </lineage>
</organism>
<dbReference type="InterPro" id="IPR006685">
    <property type="entry name" value="MscS_channel_2nd"/>
</dbReference>
<dbReference type="PANTHER" id="PTHR30221:SF1">
    <property type="entry name" value="SMALL-CONDUCTANCE MECHANOSENSITIVE CHANNEL"/>
    <property type="match status" value="1"/>
</dbReference>
<evidence type="ECO:0000313" key="7">
    <source>
        <dbReference type="EMBL" id="WNM59442.1"/>
    </source>
</evidence>
<dbReference type="InterPro" id="IPR045275">
    <property type="entry name" value="MscS_archaea/bacteria_type"/>
</dbReference>
<dbReference type="Pfam" id="PF00924">
    <property type="entry name" value="MS_channel_2nd"/>
    <property type="match status" value="1"/>
</dbReference>
<dbReference type="InterPro" id="IPR008910">
    <property type="entry name" value="MSC_TM_helix"/>
</dbReference>
<dbReference type="Pfam" id="PF05552">
    <property type="entry name" value="MS_channel_1st_1"/>
    <property type="match status" value="2"/>
</dbReference>
<gene>
    <name evidence="7" type="ORF">PP769_06665</name>
</gene>
<keyword evidence="8" id="KW-1185">Reference proteome</keyword>
<dbReference type="InterPro" id="IPR023408">
    <property type="entry name" value="MscS_beta-dom_sf"/>
</dbReference>
<evidence type="ECO:0000256" key="4">
    <source>
        <dbReference type="ARBA" id="ARBA00023136"/>
    </source>
</evidence>
<reference evidence="7 8" key="1">
    <citation type="submission" date="2023-01" db="EMBL/GenBank/DDBJ databases">
        <title>Cultivation and genomic characterization of new, ubiquitous marine nitrite-oxidizing bacteria from the Nitrospirales.</title>
        <authorList>
            <person name="Mueller A.J."/>
            <person name="Daebeler A."/>
            <person name="Herbold C.W."/>
            <person name="Kirkegaard R.H."/>
            <person name="Daims H."/>
        </authorList>
    </citation>
    <scope>NUCLEOTIDE SEQUENCE [LARGE SCALE GENOMIC DNA]</scope>
    <source>
        <strain evidence="7 8">VA</strain>
    </source>
</reference>
<dbReference type="PANTHER" id="PTHR30221">
    <property type="entry name" value="SMALL-CONDUCTANCE MECHANOSENSITIVE CHANNEL"/>
    <property type="match status" value="1"/>
</dbReference>
<keyword evidence="3 5" id="KW-1133">Transmembrane helix</keyword>
<feature type="domain" description="Mechanosensitive ion channel MscS" evidence="6">
    <location>
        <begin position="229"/>
        <end position="274"/>
    </location>
</feature>
<dbReference type="RefSeq" id="WP_312646190.1">
    <property type="nucleotide sequence ID" value="NZ_CP116967.1"/>
</dbReference>
<dbReference type="GO" id="GO:0008381">
    <property type="term" value="F:mechanosensitive monoatomic ion channel activity"/>
    <property type="evidence" value="ECO:0007669"/>
    <property type="project" value="InterPro"/>
</dbReference>
<sequence>MMVGTQNELMEWGRVVLVFFQQFLGKIGGYLPQVLGAIIILVIGWLGAKILRGLTTKVLRVCGVVELSQKIKLHDMLARIGITSSLDQIIGGLIYYMILLIVLISASEILGFTVVLNTLNTLIAYLPHVLGAFLILIIALYLAKVIKEGIVSASSSLNVAYAGALSSVLEILIVGFGIVMALTELGLDMTIFSANITIIITGIVLAMALSIGLGSRSIISNVLARYYIAQLFHVGETVSLAGHKGTIIKLTPVSVLIKTDDEEQLYIPNERIIEEGSYSRRSGMR</sequence>
<dbReference type="AlphaFoldDB" id="A0AA96JTF3"/>
<feature type="transmembrane region" description="Helical" evidence="5">
    <location>
        <begin position="155"/>
        <end position="179"/>
    </location>
</feature>
<evidence type="ECO:0000313" key="8">
    <source>
        <dbReference type="Proteomes" id="UP001302719"/>
    </source>
</evidence>
<dbReference type="GO" id="GO:0016020">
    <property type="term" value="C:membrane"/>
    <property type="evidence" value="ECO:0007669"/>
    <property type="project" value="UniProtKB-SubCell"/>
</dbReference>
<dbReference type="EMBL" id="CP116967">
    <property type="protein sequence ID" value="WNM59442.1"/>
    <property type="molecule type" value="Genomic_DNA"/>
</dbReference>
<evidence type="ECO:0000256" key="2">
    <source>
        <dbReference type="ARBA" id="ARBA00022692"/>
    </source>
</evidence>
<dbReference type="KEGG" id="nall:PP769_06665"/>
<proteinExistence type="predicted"/>
<keyword evidence="2 5" id="KW-0812">Transmembrane</keyword>
<accession>A0AA96JTF3</accession>
<protein>
    <submittedName>
        <fullName evidence="7">Mechanosensitive ion channel</fullName>
    </submittedName>
</protein>
<dbReference type="SUPFAM" id="SSF50182">
    <property type="entry name" value="Sm-like ribonucleoproteins"/>
    <property type="match status" value="1"/>
</dbReference>
<evidence type="ECO:0000256" key="1">
    <source>
        <dbReference type="ARBA" id="ARBA00004370"/>
    </source>
</evidence>
<feature type="transmembrane region" description="Helical" evidence="5">
    <location>
        <begin position="30"/>
        <end position="51"/>
    </location>
</feature>
<dbReference type="InterPro" id="IPR010920">
    <property type="entry name" value="LSM_dom_sf"/>
</dbReference>